<dbReference type="GO" id="GO:0005741">
    <property type="term" value="C:mitochondrial outer membrane"/>
    <property type="evidence" value="ECO:0007669"/>
    <property type="project" value="UniProtKB-SubCell"/>
</dbReference>
<gene>
    <name evidence="11" type="primary">POR1</name>
    <name evidence="11" type="ORF">ATY40_BA7502285</name>
</gene>
<evidence type="ECO:0000256" key="6">
    <source>
        <dbReference type="ARBA" id="ARBA00022787"/>
    </source>
</evidence>
<keyword evidence="8" id="KW-0626">Porin</keyword>
<keyword evidence="3" id="KW-0813">Transport</keyword>
<dbReference type="PANTHER" id="PTHR11743">
    <property type="entry name" value="VOLTAGE-DEPENDENT ANION-SELECTIVE CHANNEL"/>
    <property type="match status" value="1"/>
</dbReference>
<keyword evidence="12" id="KW-1185">Reference proteome</keyword>
<dbReference type="OrthoDB" id="7827681at2759"/>
<dbReference type="GO" id="GO:0015288">
    <property type="term" value="F:porin activity"/>
    <property type="evidence" value="ECO:0007669"/>
    <property type="project" value="UniProtKB-KW"/>
</dbReference>
<dbReference type="AlphaFoldDB" id="A0A1B2JCR9"/>
<dbReference type="EMBL" id="CP014585">
    <property type="protein sequence ID" value="ANZ75802.1"/>
    <property type="molecule type" value="Genomic_DNA"/>
</dbReference>
<dbReference type="FunFam" id="2.40.160.10:FF:000012">
    <property type="entry name" value="Voltage-dependent anion-selective channel"/>
    <property type="match status" value="1"/>
</dbReference>
<evidence type="ECO:0000256" key="5">
    <source>
        <dbReference type="ARBA" id="ARBA00022692"/>
    </source>
</evidence>
<keyword evidence="5" id="KW-0812">Transmembrane</keyword>
<keyword evidence="6" id="KW-1000">Mitochondrion outer membrane</keyword>
<dbReference type="Gene3D" id="2.40.160.10">
    <property type="entry name" value="Porin"/>
    <property type="match status" value="1"/>
</dbReference>
<evidence type="ECO:0000256" key="3">
    <source>
        <dbReference type="ARBA" id="ARBA00022448"/>
    </source>
</evidence>
<comment type="similarity">
    <text evidence="2">Belongs to the eukaryotic mitochondrial porin family.</text>
</comment>
<protein>
    <submittedName>
        <fullName evidence="11">BA75_02285T0</fullName>
    </submittedName>
</protein>
<sequence>MAVPAFSDISKASNDVLGKDFYHLTPVSLDVKTVAANGVTFTAKGKSSGDKLSGNLETKYADKKNGLTLTQGWNTANALDTKVELADTLTPGLKAEVVGSVVPDKKKDAKLNLTYAHQAFTARTFLDLLKGPTVNADFTAGKDGVTLGGTASYDINAASVTKYAFAVGYKAPDYSISLSALDNVKLFSAGYYHKVSPLVEVGGKATYDSKSSIANPVALEVATKYQVDSTAFVKAKIADSGIASFAYSQDLRKGVKLGLGAAIDVLKLNEATHKLGVSLSFSA</sequence>
<evidence type="ECO:0000256" key="8">
    <source>
        <dbReference type="ARBA" id="ARBA00023114"/>
    </source>
</evidence>
<keyword evidence="7" id="KW-0406">Ion transport</keyword>
<dbReference type="Proteomes" id="UP000094565">
    <property type="component" value="Chromosome 2"/>
</dbReference>
<dbReference type="GO" id="GO:0008308">
    <property type="term" value="F:voltage-gated monoatomic anion channel activity"/>
    <property type="evidence" value="ECO:0007669"/>
    <property type="project" value="InterPro"/>
</dbReference>
<evidence type="ECO:0000313" key="12">
    <source>
        <dbReference type="Proteomes" id="UP000094565"/>
    </source>
</evidence>
<evidence type="ECO:0000313" key="11">
    <source>
        <dbReference type="EMBL" id="ANZ75802.1"/>
    </source>
</evidence>
<evidence type="ECO:0000256" key="1">
    <source>
        <dbReference type="ARBA" id="ARBA00004294"/>
    </source>
</evidence>
<evidence type="ECO:0000256" key="2">
    <source>
        <dbReference type="ARBA" id="ARBA00007780"/>
    </source>
</evidence>
<dbReference type="InterPro" id="IPR023614">
    <property type="entry name" value="Porin_dom_sf"/>
</dbReference>
<accession>A0A1B2JCR9</accession>
<reference evidence="11 12" key="1">
    <citation type="submission" date="2016-02" db="EMBL/GenBank/DDBJ databases">
        <title>Comparative genomic and transcriptomic foundation for Pichia pastoris.</title>
        <authorList>
            <person name="Love K.R."/>
            <person name="Shah K.A."/>
            <person name="Whittaker C.A."/>
            <person name="Wu J."/>
            <person name="Bartlett M.C."/>
            <person name="Ma D."/>
            <person name="Leeson R.L."/>
            <person name="Priest M."/>
            <person name="Young S.K."/>
            <person name="Love J.C."/>
        </authorList>
    </citation>
    <scope>NUCLEOTIDE SEQUENCE [LARGE SCALE GENOMIC DNA]</scope>
    <source>
        <strain evidence="11 12">ATCC 28485</strain>
    </source>
</reference>
<dbReference type="Pfam" id="PF01459">
    <property type="entry name" value="Porin_3"/>
    <property type="match status" value="1"/>
</dbReference>
<keyword evidence="9" id="KW-0496">Mitochondrion</keyword>
<evidence type="ECO:0000256" key="10">
    <source>
        <dbReference type="ARBA" id="ARBA00023136"/>
    </source>
</evidence>
<evidence type="ECO:0000256" key="4">
    <source>
        <dbReference type="ARBA" id="ARBA00022452"/>
    </source>
</evidence>
<proteinExistence type="inferred from homology"/>
<dbReference type="PRINTS" id="PR00185">
    <property type="entry name" value="EUKARYTPORIN"/>
</dbReference>
<comment type="subcellular location">
    <subcellularLocation>
        <location evidence="1">Mitochondrion outer membrane</location>
    </subcellularLocation>
</comment>
<dbReference type="CDD" id="cd07306">
    <property type="entry name" value="Porin3_VDAC"/>
    <property type="match status" value="1"/>
</dbReference>
<organism evidence="11 12">
    <name type="scientific">Komagataella pastoris</name>
    <name type="common">Yeast</name>
    <name type="synonym">Pichia pastoris</name>
    <dbReference type="NCBI Taxonomy" id="4922"/>
    <lineage>
        <taxon>Eukaryota</taxon>
        <taxon>Fungi</taxon>
        <taxon>Dikarya</taxon>
        <taxon>Ascomycota</taxon>
        <taxon>Saccharomycotina</taxon>
        <taxon>Pichiomycetes</taxon>
        <taxon>Pichiales</taxon>
        <taxon>Pichiaceae</taxon>
        <taxon>Komagataella</taxon>
    </lineage>
</organism>
<evidence type="ECO:0000256" key="7">
    <source>
        <dbReference type="ARBA" id="ARBA00023065"/>
    </source>
</evidence>
<dbReference type="InterPro" id="IPR001925">
    <property type="entry name" value="Porin_Euk"/>
</dbReference>
<dbReference type="InterPro" id="IPR027246">
    <property type="entry name" value="Porin_Euk/Tom40"/>
</dbReference>
<keyword evidence="10" id="KW-0472">Membrane</keyword>
<evidence type="ECO:0000256" key="9">
    <source>
        <dbReference type="ARBA" id="ARBA00023128"/>
    </source>
</evidence>
<dbReference type="PANTHER" id="PTHR11743:SF70">
    <property type="entry name" value="GH26960P-RELATED"/>
    <property type="match status" value="1"/>
</dbReference>
<keyword evidence="4" id="KW-1134">Transmembrane beta strand</keyword>
<name>A0A1B2JCR9_PICPA</name>
<dbReference type="GO" id="GO:0046930">
    <property type="term" value="C:pore complex"/>
    <property type="evidence" value="ECO:0007669"/>
    <property type="project" value="UniProtKB-KW"/>
</dbReference>